<comment type="cofactor">
    <cofactor evidence="1">
        <name>FAD</name>
        <dbReference type="ChEBI" id="CHEBI:57692"/>
    </cofactor>
</comment>
<accession>A0AAJ0G993</accession>
<dbReference type="SUPFAM" id="SSF51905">
    <property type="entry name" value="FAD/NAD(P)-binding domain"/>
    <property type="match status" value="1"/>
</dbReference>
<dbReference type="PANTHER" id="PTHR13789:SF315">
    <property type="entry name" value="FAD-DEPENDENT MONOOXYGENASE MDPD"/>
    <property type="match status" value="1"/>
</dbReference>
<proteinExistence type="inferred from homology"/>
<protein>
    <recommendedName>
        <fullName evidence="7">FAD-binding domain-containing protein</fullName>
    </recommendedName>
</protein>
<dbReference type="GO" id="GO:0004497">
    <property type="term" value="F:monooxygenase activity"/>
    <property type="evidence" value="ECO:0007669"/>
    <property type="project" value="UniProtKB-KW"/>
</dbReference>
<gene>
    <name evidence="8" type="ORF">LTR09_004951</name>
</gene>
<keyword evidence="6" id="KW-0503">Monooxygenase</keyword>
<evidence type="ECO:0000256" key="1">
    <source>
        <dbReference type="ARBA" id="ARBA00001974"/>
    </source>
</evidence>
<evidence type="ECO:0000259" key="7">
    <source>
        <dbReference type="Pfam" id="PF01494"/>
    </source>
</evidence>
<reference evidence="8" key="1">
    <citation type="submission" date="2023-04" db="EMBL/GenBank/DDBJ databases">
        <title>Black Yeasts Isolated from many extreme environments.</title>
        <authorList>
            <person name="Coleine C."/>
            <person name="Stajich J.E."/>
            <person name="Selbmann L."/>
        </authorList>
    </citation>
    <scope>NUCLEOTIDE SEQUENCE</scope>
    <source>
        <strain evidence="8">CCFEE 5312</strain>
    </source>
</reference>
<keyword evidence="4" id="KW-0274">FAD</keyword>
<evidence type="ECO:0000313" key="8">
    <source>
        <dbReference type="EMBL" id="KAK3054173.1"/>
    </source>
</evidence>
<dbReference type="Pfam" id="PF01494">
    <property type="entry name" value="FAD_binding_3"/>
    <property type="match status" value="1"/>
</dbReference>
<evidence type="ECO:0000256" key="2">
    <source>
        <dbReference type="ARBA" id="ARBA00007992"/>
    </source>
</evidence>
<evidence type="ECO:0000256" key="3">
    <source>
        <dbReference type="ARBA" id="ARBA00022630"/>
    </source>
</evidence>
<evidence type="ECO:0000256" key="5">
    <source>
        <dbReference type="ARBA" id="ARBA00023002"/>
    </source>
</evidence>
<dbReference type="Proteomes" id="UP001271007">
    <property type="component" value="Unassembled WGS sequence"/>
</dbReference>
<dbReference type="EMBL" id="JAWDJX010000013">
    <property type="protein sequence ID" value="KAK3054173.1"/>
    <property type="molecule type" value="Genomic_DNA"/>
</dbReference>
<comment type="caution">
    <text evidence="8">The sequence shown here is derived from an EMBL/GenBank/DDBJ whole genome shotgun (WGS) entry which is preliminary data.</text>
</comment>
<dbReference type="InterPro" id="IPR002938">
    <property type="entry name" value="FAD-bd"/>
</dbReference>
<organism evidence="8 9">
    <name type="scientific">Extremus antarcticus</name>
    <dbReference type="NCBI Taxonomy" id="702011"/>
    <lineage>
        <taxon>Eukaryota</taxon>
        <taxon>Fungi</taxon>
        <taxon>Dikarya</taxon>
        <taxon>Ascomycota</taxon>
        <taxon>Pezizomycotina</taxon>
        <taxon>Dothideomycetes</taxon>
        <taxon>Dothideomycetidae</taxon>
        <taxon>Mycosphaerellales</taxon>
        <taxon>Extremaceae</taxon>
        <taxon>Extremus</taxon>
    </lineage>
</organism>
<evidence type="ECO:0000256" key="6">
    <source>
        <dbReference type="ARBA" id="ARBA00023033"/>
    </source>
</evidence>
<sequence>MSPSAIDTTNGDTNGWHSELKETKRFPSNGLKVLIVGSGPGGLLSALECWRKGCEVDLIDRSSAPVNTGDVFCLQPSCMAVFRYWPTMMRDIEEEQYDAKVSYYHNNGEKIYGPDWPEFNDPECLQGRKGPRVGFMQGRVKFFNMLLRQIKRSGIQIQWNKKVREYYEDEEAGIGGVVLDNGDKMEADIVIAADGIKSHSGELIAGYSPEPKDSGQSMYRSGYSPVHTFDEPAIREMWPIKEGEQPEWQFWLGAGLHLSAMVSNDMIVWGLTHKDEFNSDSGESWDEFVDADEVCDLMEREAPGWHPAVKALIGTTPKGTLVHWKLRWRDLSQHWTSPGGRIVQVGDSAHSFLPASGNGAGQALEDAVSLASCLQLGGRSNAAVATKVHNRLRYERISCAQKMSFVNTQQHHFTDWSKIGQNPKMIRTRFPKWVWNHDPEDYAYEKYGEGFLHVVSGGEVPLKNTNFPPGHTHKPWTVDQVRDDLMNNVNIGAALDGDWT</sequence>
<dbReference type="InterPro" id="IPR050493">
    <property type="entry name" value="FAD-dep_Monooxygenase_BioMet"/>
</dbReference>
<dbReference type="Gene3D" id="3.50.50.60">
    <property type="entry name" value="FAD/NAD(P)-binding domain"/>
    <property type="match status" value="1"/>
</dbReference>
<comment type="similarity">
    <text evidence="2">Belongs to the paxM FAD-dependent monooxygenase family.</text>
</comment>
<keyword evidence="5" id="KW-0560">Oxidoreductase</keyword>
<name>A0AAJ0G993_9PEZI</name>
<dbReference type="PANTHER" id="PTHR13789">
    <property type="entry name" value="MONOOXYGENASE"/>
    <property type="match status" value="1"/>
</dbReference>
<feature type="domain" description="FAD-binding" evidence="7">
    <location>
        <begin position="32"/>
        <end position="204"/>
    </location>
</feature>
<dbReference type="AlphaFoldDB" id="A0AAJ0G993"/>
<dbReference type="GO" id="GO:0071949">
    <property type="term" value="F:FAD binding"/>
    <property type="evidence" value="ECO:0007669"/>
    <property type="project" value="InterPro"/>
</dbReference>
<evidence type="ECO:0000256" key="4">
    <source>
        <dbReference type="ARBA" id="ARBA00022827"/>
    </source>
</evidence>
<dbReference type="PRINTS" id="PR00420">
    <property type="entry name" value="RNGMNOXGNASE"/>
</dbReference>
<dbReference type="InterPro" id="IPR036188">
    <property type="entry name" value="FAD/NAD-bd_sf"/>
</dbReference>
<evidence type="ECO:0000313" key="9">
    <source>
        <dbReference type="Proteomes" id="UP001271007"/>
    </source>
</evidence>
<keyword evidence="3" id="KW-0285">Flavoprotein</keyword>
<keyword evidence="9" id="KW-1185">Reference proteome</keyword>